<dbReference type="AlphaFoldDB" id="A0A401LA37"/>
<dbReference type="EMBL" id="BHVZ01000001">
    <property type="protein sequence ID" value="GCB28447.1"/>
    <property type="molecule type" value="Genomic_DNA"/>
</dbReference>
<dbReference type="InterPro" id="IPR036977">
    <property type="entry name" value="DNA_primase_Znf_CHC2"/>
</dbReference>
<dbReference type="Gene3D" id="3.90.580.10">
    <property type="entry name" value="Zinc finger, CHC2-type domain"/>
    <property type="match status" value="1"/>
</dbReference>
<reference evidence="3 4" key="1">
    <citation type="submission" date="2018-10" db="EMBL/GenBank/DDBJ databases">
        <title>Draft Genome Sequence of Anaerotignum sp. KCTC 15736.</title>
        <authorList>
            <person name="Choi S.H."/>
            <person name="Kim J.S."/>
            <person name="Kang S.W."/>
            <person name="Lee J.S."/>
            <person name="Park S.H."/>
        </authorList>
    </citation>
    <scope>NUCLEOTIDE SEQUENCE [LARGE SCALE GENOMIC DNA]</scope>
    <source>
        <strain evidence="3 4">KCTC 15736</strain>
    </source>
</reference>
<gene>
    <name evidence="3" type="ORF">KGMB03357_01080</name>
</gene>
<feature type="domain" description="DUF3854" evidence="2">
    <location>
        <begin position="253"/>
        <end position="351"/>
    </location>
</feature>
<organism evidence="3 4">
    <name type="scientific">Anaerotignum faecicola</name>
    <dbReference type="NCBI Taxonomy" id="2358141"/>
    <lineage>
        <taxon>Bacteria</taxon>
        <taxon>Bacillati</taxon>
        <taxon>Bacillota</taxon>
        <taxon>Clostridia</taxon>
        <taxon>Lachnospirales</taxon>
        <taxon>Anaerotignaceae</taxon>
        <taxon>Anaerotignum</taxon>
    </lineage>
</organism>
<sequence length="356" mass="40488">MNGYPFTILDIAGILNLKIRRRQPTNIDVDCPFCGHKKGKMNINLTKNVFRCNYCGESGGMIELYSKVFQISNVQGYAEICEILHCGKEPGELPKPKQLYTPDMEQLPKADLETRHQTYSMMLAQLILSKDHQQNLMHRGLNKEQILKYGYKSTPAFGFNRIVSAIMSKECVLDGVPGFYTKKNNTYGINFHKNASGILIPVCSMDGRIEGFQIRLDRPIEDKKYIWFSSSNQFRGTSVGGPVHFIGNPADKTVYVTEGALKANIAHSFCGKTFVALAGVSHYKSLESIFAQLKQNGTKNIVEAYDMDKDTNVHVEQSCMQMMQMADKFGFQVHRLRWDARYKGIDDWLKYTSQRK</sequence>
<comment type="caution">
    <text evidence="3">The sequence shown here is derived from an EMBL/GenBank/DDBJ whole genome shotgun (WGS) entry which is preliminary data.</text>
</comment>
<protein>
    <recommendedName>
        <fullName evidence="5">DNA primase</fullName>
    </recommendedName>
</protein>
<dbReference type="Proteomes" id="UP000287361">
    <property type="component" value="Unassembled WGS sequence"/>
</dbReference>
<dbReference type="GO" id="GO:0006260">
    <property type="term" value="P:DNA replication"/>
    <property type="evidence" value="ECO:0007669"/>
    <property type="project" value="InterPro"/>
</dbReference>
<feature type="domain" description="Zinc finger CHC2-type" evidence="1">
    <location>
        <begin position="10"/>
        <end position="84"/>
    </location>
</feature>
<dbReference type="SUPFAM" id="SSF57783">
    <property type="entry name" value="Zinc beta-ribbon"/>
    <property type="match status" value="1"/>
</dbReference>
<dbReference type="Pfam" id="PF12965">
    <property type="entry name" value="DUF3854"/>
    <property type="match status" value="1"/>
</dbReference>
<dbReference type="OrthoDB" id="2665710at2"/>
<proteinExistence type="predicted"/>
<evidence type="ECO:0000259" key="2">
    <source>
        <dbReference type="Pfam" id="PF12965"/>
    </source>
</evidence>
<dbReference type="InterPro" id="IPR024385">
    <property type="entry name" value="DUF3854"/>
</dbReference>
<accession>A0A401LA37</accession>
<dbReference type="GO" id="GO:0003899">
    <property type="term" value="F:DNA-directed RNA polymerase activity"/>
    <property type="evidence" value="ECO:0007669"/>
    <property type="project" value="InterPro"/>
</dbReference>
<dbReference type="Pfam" id="PF01807">
    <property type="entry name" value="Zn_ribbon_DnaG"/>
    <property type="match status" value="1"/>
</dbReference>
<evidence type="ECO:0000313" key="3">
    <source>
        <dbReference type="EMBL" id="GCB28447.1"/>
    </source>
</evidence>
<dbReference type="GO" id="GO:0003677">
    <property type="term" value="F:DNA binding"/>
    <property type="evidence" value="ECO:0007669"/>
    <property type="project" value="InterPro"/>
</dbReference>
<keyword evidence="4" id="KW-1185">Reference proteome</keyword>
<name>A0A401LA37_9FIRM</name>
<dbReference type="GO" id="GO:0008270">
    <property type="term" value="F:zinc ion binding"/>
    <property type="evidence" value="ECO:0007669"/>
    <property type="project" value="InterPro"/>
</dbReference>
<dbReference type="InterPro" id="IPR002694">
    <property type="entry name" value="Znf_CHC2"/>
</dbReference>
<evidence type="ECO:0000259" key="1">
    <source>
        <dbReference type="Pfam" id="PF01807"/>
    </source>
</evidence>
<evidence type="ECO:0008006" key="5">
    <source>
        <dbReference type="Google" id="ProtNLM"/>
    </source>
</evidence>
<evidence type="ECO:0000313" key="4">
    <source>
        <dbReference type="Proteomes" id="UP000287361"/>
    </source>
</evidence>